<gene>
    <name evidence="1" type="ORF">S03H2_31433</name>
</gene>
<sequence>DVPIFDFFDYPTKCLSILCRYAEYRENLNPKFKN</sequence>
<protein>
    <submittedName>
        <fullName evidence="1">Uncharacterized protein</fullName>
    </submittedName>
</protein>
<name>X1HTR7_9ZZZZ</name>
<organism evidence="1">
    <name type="scientific">marine sediment metagenome</name>
    <dbReference type="NCBI Taxonomy" id="412755"/>
    <lineage>
        <taxon>unclassified sequences</taxon>
        <taxon>metagenomes</taxon>
        <taxon>ecological metagenomes</taxon>
    </lineage>
</organism>
<dbReference type="AlphaFoldDB" id="X1HTR7"/>
<feature type="non-terminal residue" evidence="1">
    <location>
        <position position="1"/>
    </location>
</feature>
<dbReference type="EMBL" id="BARU01019058">
    <property type="protein sequence ID" value="GAH48678.1"/>
    <property type="molecule type" value="Genomic_DNA"/>
</dbReference>
<accession>X1HTR7</accession>
<reference evidence="1" key="1">
    <citation type="journal article" date="2014" name="Front. Microbiol.">
        <title>High frequency of phylogenetically diverse reductive dehalogenase-homologous genes in deep subseafloor sedimentary metagenomes.</title>
        <authorList>
            <person name="Kawai M."/>
            <person name="Futagami T."/>
            <person name="Toyoda A."/>
            <person name="Takaki Y."/>
            <person name="Nishi S."/>
            <person name="Hori S."/>
            <person name="Arai W."/>
            <person name="Tsubouchi T."/>
            <person name="Morono Y."/>
            <person name="Uchiyama I."/>
            <person name="Ito T."/>
            <person name="Fujiyama A."/>
            <person name="Inagaki F."/>
            <person name="Takami H."/>
        </authorList>
    </citation>
    <scope>NUCLEOTIDE SEQUENCE</scope>
    <source>
        <strain evidence="1">Expedition CK06-06</strain>
    </source>
</reference>
<evidence type="ECO:0000313" key="1">
    <source>
        <dbReference type="EMBL" id="GAH48678.1"/>
    </source>
</evidence>
<proteinExistence type="predicted"/>
<comment type="caution">
    <text evidence="1">The sequence shown here is derived from an EMBL/GenBank/DDBJ whole genome shotgun (WGS) entry which is preliminary data.</text>
</comment>